<dbReference type="PANTHER" id="PTHR11130:SF0">
    <property type="entry name" value="GLUTATHIONE SYNTHETASE"/>
    <property type="match status" value="1"/>
</dbReference>
<dbReference type="SUPFAM" id="SSF56059">
    <property type="entry name" value="Glutathione synthetase ATP-binding domain-like"/>
    <property type="match status" value="1"/>
</dbReference>
<dbReference type="Pfam" id="PF03917">
    <property type="entry name" value="GSH_synth_ATP"/>
    <property type="match status" value="1"/>
</dbReference>
<dbReference type="OrthoDB" id="2020073at2759"/>
<dbReference type="EMBL" id="KZ996347">
    <property type="protein sequence ID" value="RKO89009.1"/>
    <property type="molecule type" value="Genomic_DNA"/>
</dbReference>
<accession>A0A4P9W8Z3</accession>
<dbReference type="InterPro" id="IPR014049">
    <property type="entry name" value="Glutathione_synthase_N_euk"/>
</dbReference>
<proteinExistence type="predicted"/>
<dbReference type="InterPro" id="IPR005615">
    <property type="entry name" value="Glutathione_synthase"/>
</dbReference>
<name>A0A4P9W8Z3_9FUNG</name>
<dbReference type="AlphaFoldDB" id="A0A4P9W8Z3"/>
<evidence type="ECO:0000313" key="1">
    <source>
        <dbReference type="EMBL" id="RKO89009.1"/>
    </source>
</evidence>
<sequence length="186" mass="20142">MPPFPPALSEAELVELRDHAVDWALANGLVVRTAGQPLHSPAQAQPAATHAPFALFPSPFPRASYEDATKLQPLFNLLVDKIANDHAFLKDVMESLSEVDDFVAKLYDIYKIVSAKGVAQPITMGLLRSDYLLHAPTNASAEAKAVIQQVELNTIASSFSSLSNRAADLHRYDMCIERGAGHGGNH</sequence>
<dbReference type="GO" id="GO:0005829">
    <property type="term" value="C:cytosol"/>
    <property type="evidence" value="ECO:0007669"/>
    <property type="project" value="TreeGrafter"/>
</dbReference>
<dbReference type="GO" id="GO:0004363">
    <property type="term" value="F:glutathione synthase activity"/>
    <property type="evidence" value="ECO:0007669"/>
    <property type="project" value="InterPro"/>
</dbReference>
<dbReference type="Gene3D" id="3.30.470.20">
    <property type="entry name" value="ATP-grasp fold, B domain"/>
    <property type="match status" value="1"/>
</dbReference>
<dbReference type="Gene3D" id="3.30.1490.80">
    <property type="match status" value="1"/>
</dbReference>
<dbReference type="GO" id="GO:0043295">
    <property type="term" value="F:glutathione binding"/>
    <property type="evidence" value="ECO:0007669"/>
    <property type="project" value="TreeGrafter"/>
</dbReference>
<dbReference type="GO" id="GO:0005524">
    <property type="term" value="F:ATP binding"/>
    <property type="evidence" value="ECO:0007669"/>
    <property type="project" value="InterPro"/>
</dbReference>
<keyword evidence="2" id="KW-1185">Reference proteome</keyword>
<protein>
    <submittedName>
        <fullName evidence="1">Glutathione synthase</fullName>
    </submittedName>
</protein>
<dbReference type="Proteomes" id="UP000269721">
    <property type="component" value="Unassembled WGS sequence"/>
</dbReference>
<dbReference type="PANTHER" id="PTHR11130">
    <property type="entry name" value="GLUTATHIONE SYNTHETASE"/>
    <property type="match status" value="1"/>
</dbReference>
<evidence type="ECO:0000313" key="2">
    <source>
        <dbReference type="Proteomes" id="UP000269721"/>
    </source>
</evidence>
<gene>
    <name evidence="1" type="ORF">BDK51DRAFT_24604</name>
</gene>
<organism evidence="1 2">
    <name type="scientific">Blyttiomyces helicus</name>
    <dbReference type="NCBI Taxonomy" id="388810"/>
    <lineage>
        <taxon>Eukaryota</taxon>
        <taxon>Fungi</taxon>
        <taxon>Fungi incertae sedis</taxon>
        <taxon>Chytridiomycota</taxon>
        <taxon>Chytridiomycota incertae sedis</taxon>
        <taxon>Chytridiomycetes</taxon>
        <taxon>Chytridiomycetes incertae sedis</taxon>
        <taxon>Blyttiomyces</taxon>
    </lineage>
</organism>
<reference evidence="2" key="1">
    <citation type="journal article" date="2018" name="Nat. Microbiol.">
        <title>Leveraging single-cell genomics to expand the fungal tree of life.</title>
        <authorList>
            <person name="Ahrendt S.R."/>
            <person name="Quandt C.A."/>
            <person name="Ciobanu D."/>
            <person name="Clum A."/>
            <person name="Salamov A."/>
            <person name="Andreopoulos B."/>
            <person name="Cheng J.F."/>
            <person name="Woyke T."/>
            <person name="Pelin A."/>
            <person name="Henrissat B."/>
            <person name="Reynolds N.K."/>
            <person name="Benny G.L."/>
            <person name="Smith M.E."/>
            <person name="James T.Y."/>
            <person name="Grigoriev I.V."/>
        </authorList>
    </citation>
    <scope>NUCLEOTIDE SEQUENCE [LARGE SCALE GENOMIC DNA]</scope>
</reference>